<gene>
    <name evidence="1" type="ORF">L873DRAFT_1671996</name>
</gene>
<protein>
    <recommendedName>
        <fullName evidence="3">PiggyBac transposable element-derived protein domain-containing protein</fullName>
    </recommendedName>
</protein>
<sequence>YQTLQEKRIGTCGTTRVNRVDYPSALQENSLPEWNSIDDYAVSLPPNQVLCFYWMDNNIIRMLTTVYL</sequence>
<evidence type="ECO:0008006" key="3">
    <source>
        <dbReference type="Google" id="ProtNLM"/>
    </source>
</evidence>
<proteinExistence type="predicted"/>
<accession>A0A3N4K186</accession>
<reference evidence="1 2" key="1">
    <citation type="journal article" date="2018" name="Nat. Ecol. Evol.">
        <title>Pezizomycetes genomes reveal the molecular basis of ectomycorrhizal truffle lifestyle.</title>
        <authorList>
            <person name="Murat C."/>
            <person name="Payen T."/>
            <person name="Noel B."/>
            <person name="Kuo A."/>
            <person name="Morin E."/>
            <person name="Chen J."/>
            <person name="Kohler A."/>
            <person name="Krizsan K."/>
            <person name="Balestrini R."/>
            <person name="Da Silva C."/>
            <person name="Montanini B."/>
            <person name="Hainaut M."/>
            <person name="Levati E."/>
            <person name="Barry K.W."/>
            <person name="Belfiori B."/>
            <person name="Cichocki N."/>
            <person name="Clum A."/>
            <person name="Dockter R.B."/>
            <person name="Fauchery L."/>
            <person name="Guy J."/>
            <person name="Iotti M."/>
            <person name="Le Tacon F."/>
            <person name="Lindquist E.A."/>
            <person name="Lipzen A."/>
            <person name="Malagnac F."/>
            <person name="Mello A."/>
            <person name="Molinier V."/>
            <person name="Miyauchi S."/>
            <person name="Poulain J."/>
            <person name="Riccioni C."/>
            <person name="Rubini A."/>
            <person name="Sitrit Y."/>
            <person name="Splivallo R."/>
            <person name="Traeger S."/>
            <person name="Wang M."/>
            <person name="Zifcakova L."/>
            <person name="Wipf D."/>
            <person name="Zambonelli A."/>
            <person name="Paolocci F."/>
            <person name="Nowrousian M."/>
            <person name="Ottonello S."/>
            <person name="Baldrian P."/>
            <person name="Spatafora J.W."/>
            <person name="Henrissat B."/>
            <person name="Nagy L.G."/>
            <person name="Aury J.M."/>
            <person name="Wincker P."/>
            <person name="Grigoriev I.V."/>
            <person name="Bonfante P."/>
            <person name="Martin F.M."/>
        </authorList>
    </citation>
    <scope>NUCLEOTIDE SEQUENCE [LARGE SCALE GENOMIC DNA]</scope>
    <source>
        <strain evidence="1 2">120613-1</strain>
    </source>
</reference>
<keyword evidence="2" id="KW-1185">Reference proteome</keyword>
<dbReference type="Proteomes" id="UP000276215">
    <property type="component" value="Unassembled WGS sequence"/>
</dbReference>
<feature type="non-terminal residue" evidence="1">
    <location>
        <position position="1"/>
    </location>
</feature>
<dbReference type="EMBL" id="ML120365">
    <property type="protein sequence ID" value="RPB02962.1"/>
    <property type="molecule type" value="Genomic_DNA"/>
</dbReference>
<dbReference type="AlphaFoldDB" id="A0A3N4K186"/>
<evidence type="ECO:0000313" key="1">
    <source>
        <dbReference type="EMBL" id="RPB02962.1"/>
    </source>
</evidence>
<evidence type="ECO:0000313" key="2">
    <source>
        <dbReference type="Proteomes" id="UP000276215"/>
    </source>
</evidence>
<organism evidence="1 2">
    <name type="scientific">Choiromyces venosus 120613-1</name>
    <dbReference type="NCBI Taxonomy" id="1336337"/>
    <lineage>
        <taxon>Eukaryota</taxon>
        <taxon>Fungi</taxon>
        <taxon>Dikarya</taxon>
        <taxon>Ascomycota</taxon>
        <taxon>Pezizomycotina</taxon>
        <taxon>Pezizomycetes</taxon>
        <taxon>Pezizales</taxon>
        <taxon>Tuberaceae</taxon>
        <taxon>Choiromyces</taxon>
    </lineage>
</organism>
<name>A0A3N4K186_9PEZI</name>